<gene>
    <name evidence="4" type="ORF">FGK64_20320</name>
</gene>
<dbReference type="Pfam" id="PF07364">
    <property type="entry name" value="DUF1485"/>
    <property type="match status" value="1"/>
</dbReference>
<comment type="similarity">
    <text evidence="1">Belongs to the peptidase M81 family.</text>
</comment>
<feature type="domain" description="Microcystin LR degradation protein MlrC N-terminal" evidence="3">
    <location>
        <begin position="5"/>
        <end position="290"/>
    </location>
</feature>
<dbReference type="InterPro" id="IPR015995">
    <property type="entry name" value="MlrC_N"/>
</dbReference>
<evidence type="ECO:0000256" key="1">
    <source>
        <dbReference type="PIRNR" id="PIRNR012702"/>
    </source>
</evidence>
<comment type="function">
    <text evidence="1">Involved in peptidolytic degradation of cyclic heptapeptide hepatotoxin microcystin (MC).</text>
</comment>
<keyword evidence="1" id="KW-0378">Hydrolase</keyword>
<comment type="cofactor">
    <cofactor evidence="1">
        <name>Zn(2+)</name>
        <dbReference type="ChEBI" id="CHEBI:29105"/>
    </cofactor>
    <text evidence="1">Binds 1 zinc ion per subunit.</text>
</comment>
<reference evidence="4 5" key="1">
    <citation type="submission" date="2019-05" db="EMBL/GenBank/DDBJ databases">
        <title>Marivita sp. nov. isolated from sea sediment.</title>
        <authorList>
            <person name="Kim W."/>
        </authorList>
    </citation>
    <scope>NUCLEOTIDE SEQUENCE [LARGE SCALE GENOMIC DNA]</scope>
    <source>
        <strain evidence="4 5">CAU 1492</strain>
    </source>
</reference>
<keyword evidence="1" id="KW-0645">Protease</keyword>
<comment type="caution">
    <text evidence="4">The sequence shown here is derived from an EMBL/GenBank/DDBJ whole genome shotgun (WGS) entry which is preliminary data.</text>
</comment>
<protein>
    <recommendedName>
        <fullName evidence="1">Microcystinase C</fullName>
        <shortName evidence="1">MlrC</shortName>
    </recommendedName>
</protein>
<proteinExistence type="inferred from homology"/>
<accession>A0ABY2X0Z9</accession>
<dbReference type="Pfam" id="PF07171">
    <property type="entry name" value="MlrC_C"/>
    <property type="match status" value="1"/>
</dbReference>
<feature type="domain" description="Microcystin LR degradation protein MlrC C-terminal" evidence="2">
    <location>
        <begin position="299"/>
        <end position="463"/>
    </location>
</feature>
<name>A0ABY2X0Z9_9RHOB</name>
<dbReference type="InterPro" id="IPR010799">
    <property type="entry name" value="MlrC_C"/>
</dbReference>
<sequence>MTKPRLFIGGIATETNTFSTVPTTLRDFEKGNLFYGDATRSEPQHFTAPLHLWRSQAERDGFDVVEGLLAAAQPGGTTLAAVWERLLSRLVQDVVQAGRLDVILLNLHGAMVADGEFDCEGALLAAIRDICPGAIIGCELDLHCHLTDRMMQNADLIVPYKEYPHTDIVARAEDLWRLALATHRQEINPTMAMADCHMVSTWHTTTPPLSDVIQDLHRMESDGTVLSASFCHGFDFGDTPDMGAKTLVITNDDPASAELAAQALAQRVWAIREATRITRLDQTEAVAQAMATQGGPVVIADTADNPGIGAGADSTYLLTALIDAQAKGAIVGLMYDPMACEICFDAGAGAGLTLRIGGKFWPRSGPPVDLDVRVMSLTPDHVQTAVSGQKMRCGNVAVVETTGGVRIALTDLRVQTFNPDAFTGLGLDLTTAPVIVVKSTQHFYAGFAQVASHIIYCETPTAIIYTGPDNPFRHRDGDYWPLVDVPSAWQGAEAQVS</sequence>
<evidence type="ECO:0000259" key="3">
    <source>
        <dbReference type="Pfam" id="PF07364"/>
    </source>
</evidence>
<evidence type="ECO:0000313" key="4">
    <source>
        <dbReference type="EMBL" id="TMV08313.1"/>
    </source>
</evidence>
<keyword evidence="5" id="KW-1185">Reference proteome</keyword>
<dbReference type="Proteomes" id="UP001191082">
    <property type="component" value="Unassembled WGS sequence"/>
</dbReference>
<dbReference type="RefSeq" id="WP_138865704.1">
    <property type="nucleotide sequence ID" value="NZ_VCPC01000006.1"/>
</dbReference>
<evidence type="ECO:0000313" key="5">
    <source>
        <dbReference type="Proteomes" id="UP001191082"/>
    </source>
</evidence>
<keyword evidence="1" id="KW-0482">Metalloprotease</keyword>
<keyword evidence="1" id="KW-0479">Metal-binding</keyword>
<evidence type="ECO:0000259" key="2">
    <source>
        <dbReference type="Pfam" id="PF07171"/>
    </source>
</evidence>
<organism evidence="4 5">
    <name type="scientific">Arenibacterium halophilum</name>
    <dbReference type="NCBI Taxonomy" id="2583821"/>
    <lineage>
        <taxon>Bacteria</taxon>
        <taxon>Pseudomonadati</taxon>
        <taxon>Pseudomonadota</taxon>
        <taxon>Alphaproteobacteria</taxon>
        <taxon>Rhodobacterales</taxon>
        <taxon>Paracoccaceae</taxon>
        <taxon>Arenibacterium</taxon>
    </lineage>
</organism>
<dbReference type="InterPro" id="IPR009197">
    <property type="entry name" value="MlrC"/>
</dbReference>
<dbReference type="PIRSF" id="PIRSF012702">
    <property type="entry name" value="UCP012702"/>
    <property type="match status" value="1"/>
</dbReference>
<dbReference type="EMBL" id="VCPC01000006">
    <property type="protein sequence ID" value="TMV08313.1"/>
    <property type="molecule type" value="Genomic_DNA"/>
</dbReference>